<dbReference type="RefSeq" id="WP_084375878.1">
    <property type="nucleotide sequence ID" value="NZ_CBCRXZ010000047.1"/>
</dbReference>
<organism evidence="2 3">
    <name type="scientific">Pseudomonas fluorescens</name>
    <dbReference type="NCBI Taxonomy" id="294"/>
    <lineage>
        <taxon>Bacteria</taxon>
        <taxon>Pseudomonadati</taxon>
        <taxon>Pseudomonadota</taxon>
        <taxon>Gammaproteobacteria</taxon>
        <taxon>Pseudomonadales</taxon>
        <taxon>Pseudomonadaceae</taxon>
        <taxon>Pseudomonas</taxon>
    </lineage>
</organism>
<evidence type="ECO:0000256" key="1">
    <source>
        <dbReference type="SAM" id="SignalP"/>
    </source>
</evidence>
<keyword evidence="1" id="KW-0732">Signal</keyword>
<dbReference type="EMBL" id="LS483372">
    <property type="protein sequence ID" value="SQF89490.1"/>
    <property type="molecule type" value="Genomic_DNA"/>
</dbReference>
<name>A0A8B4I365_PSEFL</name>
<protein>
    <submittedName>
        <fullName evidence="2">Outer membrane protein YhcF</fullName>
    </submittedName>
</protein>
<dbReference type="Proteomes" id="UP000248640">
    <property type="component" value="Chromosome 1"/>
</dbReference>
<sequence length="224" mass="22678">MSFNPKLAVLALAASAAVASFSAQAASIDVKVIGTITPGACTPTMAGGGTIDYGTIGAAELSKTNFTLLPEKVVDFTIRCNAPSKVAIRAVDNRESSVVPGITMAIGSSFPDVYNYGLGAVSGANVGGYAMLMKQGTFTADTKAVVAIRSSNSGTSWSPTTDGSQIKTGTYLTSWASTSTGLPVAFSVLSGSFSVQAVLNKASALPLTANVTLDGSATLELVYL</sequence>
<dbReference type="InterPro" id="IPR010546">
    <property type="entry name" value="DUF1120"/>
</dbReference>
<dbReference type="AlphaFoldDB" id="A0A8B4I365"/>
<evidence type="ECO:0000313" key="3">
    <source>
        <dbReference type="Proteomes" id="UP000248640"/>
    </source>
</evidence>
<feature type="chain" id="PRO_5032387643" evidence="1">
    <location>
        <begin position="26"/>
        <end position="224"/>
    </location>
</feature>
<reference evidence="2 3" key="1">
    <citation type="submission" date="2018-06" db="EMBL/GenBank/DDBJ databases">
        <authorList>
            <consortium name="Pathogen Informatics"/>
            <person name="Doyle S."/>
        </authorList>
    </citation>
    <scope>NUCLEOTIDE SEQUENCE [LARGE SCALE GENOMIC DNA]</scope>
    <source>
        <strain evidence="2 3">NCTC10038</strain>
    </source>
</reference>
<gene>
    <name evidence="2" type="ORF">NCTC10038_00872</name>
</gene>
<dbReference type="GeneID" id="61636871"/>
<accession>A0A8B4I365</accession>
<evidence type="ECO:0000313" key="2">
    <source>
        <dbReference type="EMBL" id="SQF89490.1"/>
    </source>
</evidence>
<proteinExistence type="predicted"/>
<dbReference type="Pfam" id="PF06551">
    <property type="entry name" value="DUF1120"/>
    <property type="match status" value="1"/>
</dbReference>
<feature type="signal peptide" evidence="1">
    <location>
        <begin position="1"/>
        <end position="25"/>
    </location>
</feature>